<dbReference type="Proteomes" id="UP000575898">
    <property type="component" value="Unassembled WGS sequence"/>
</dbReference>
<gene>
    <name evidence="1" type="ORF">HNQ59_003737</name>
</gene>
<proteinExistence type="predicted"/>
<name>A0A840MP51_9PROT</name>
<organism evidence="1 2">
    <name type="scientific">Chitinivorax tropicus</name>
    <dbReference type="NCBI Taxonomy" id="714531"/>
    <lineage>
        <taxon>Bacteria</taxon>
        <taxon>Pseudomonadati</taxon>
        <taxon>Pseudomonadota</taxon>
        <taxon>Betaproteobacteria</taxon>
        <taxon>Chitinivorax</taxon>
    </lineage>
</organism>
<dbReference type="RefSeq" id="WP_184041813.1">
    <property type="nucleotide sequence ID" value="NZ_JACHHY010000034.1"/>
</dbReference>
<comment type="caution">
    <text evidence="1">The sequence shown here is derived from an EMBL/GenBank/DDBJ whole genome shotgun (WGS) entry which is preliminary data.</text>
</comment>
<reference evidence="1 2" key="1">
    <citation type="submission" date="2020-08" db="EMBL/GenBank/DDBJ databases">
        <title>Genomic Encyclopedia of Type Strains, Phase IV (KMG-IV): sequencing the most valuable type-strain genomes for metagenomic binning, comparative biology and taxonomic classification.</title>
        <authorList>
            <person name="Goeker M."/>
        </authorList>
    </citation>
    <scope>NUCLEOTIDE SEQUENCE [LARGE SCALE GENOMIC DNA]</scope>
    <source>
        <strain evidence="1 2">DSM 27165</strain>
    </source>
</reference>
<accession>A0A840MP51</accession>
<evidence type="ECO:0000313" key="2">
    <source>
        <dbReference type="Proteomes" id="UP000575898"/>
    </source>
</evidence>
<sequence length="189" mass="20766">MKYQHGLVMGGTGMLSAAAVALARQSTQLTLVARTDLSLQRLAAQVARPELVSYQLRLDWSNRALFIDGIHQHLAQVGMPDVMLCWLHEDDCLLDLALGIPPLPAPMRVIHVRSSAISAPGQRVDPVKAYCVARPDLAYQQVVLGFKLSGDTSRWLTHQEICQGVLTALDHPDKACLTVGVTTPWERRP</sequence>
<evidence type="ECO:0000313" key="1">
    <source>
        <dbReference type="EMBL" id="MBB5020418.1"/>
    </source>
</evidence>
<dbReference type="AlphaFoldDB" id="A0A840MP51"/>
<dbReference type="Gene3D" id="3.40.50.720">
    <property type="entry name" value="NAD(P)-binding Rossmann-like Domain"/>
    <property type="match status" value="1"/>
</dbReference>
<keyword evidence="2" id="KW-1185">Reference proteome</keyword>
<protein>
    <recommendedName>
        <fullName evidence="3">Short-chain dehydrogenase</fullName>
    </recommendedName>
</protein>
<dbReference type="EMBL" id="JACHHY010000034">
    <property type="protein sequence ID" value="MBB5020418.1"/>
    <property type="molecule type" value="Genomic_DNA"/>
</dbReference>
<evidence type="ECO:0008006" key="3">
    <source>
        <dbReference type="Google" id="ProtNLM"/>
    </source>
</evidence>